<dbReference type="GO" id="GO:0008199">
    <property type="term" value="F:ferric iron binding"/>
    <property type="evidence" value="ECO:0007669"/>
    <property type="project" value="InterPro"/>
</dbReference>
<protein>
    <recommendedName>
        <fullName evidence="2">Intradiol ring-cleavage dioxygenases domain-containing protein</fullName>
    </recommendedName>
</protein>
<dbReference type="GO" id="GO:0016702">
    <property type="term" value="F:oxidoreductase activity, acting on single donors with incorporation of molecular oxygen, incorporation of two atoms of oxygen"/>
    <property type="evidence" value="ECO:0007669"/>
    <property type="project" value="InterPro"/>
</dbReference>
<reference evidence="3" key="1">
    <citation type="submission" date="2022-08" db="EMBL/GenBank/DDBJ databases">
        <authorList>
            <person name="Tistechok S."/>
            <person name="Samborskyy M."/>
            <person name="Roman I."/>
        </authorList>
    </citation>
    <scope>NUCLEOTIDE SEQUENCE</scope>
    <source>
        <strain evidence="3">DSM 103496</strain>
    </source>
</reference>
<accession>A0A9X2VUF6</accession>
<feature type="domain" description="Intradiol ring-cleavage dioxygenases" evidence="2">
    <location>
        <begin position="46"/>
        <end position="178"/>
    </location>
</feature>
<gene>
    <name evidence="3" type="ORF">NZH93_39815</name>
</gene>
<dbReference type="PANTHER" id="PTHR34315:SF1">
    <property type="entry name" value="INTRADIOL RING-CLEAVAGE DIOXYGENASES DOMAIN-CONTAINING PROTEIN-RELATED"/>
    <property type="match status" value="1"/>
</dbReference>
<organism evidence="3 4">
    <name type="scientific">Umezawaea endophytica</name>
    <dbReference type="NCBI Taxonomy" id="1654476"/>
    <lineage>
        <taxon>Bacteria</taxon>
        <taxon>Bacillati</taxon>
        <taxon>Actinomycetota</taxon>
        <taxon>Actinomycetes</taxon>
        <taxon>Pseudonocardiales</taxon>
        <taxon>Pseudonocardiaceae</taxon>
        <taxon>Umezawaea</taxon>
    </lineage>
</organism>
<evidence type="ECO:0000256" key="1">
    <source>
        <dbReference type="SAM" id="MobiDB-lite"/>
    </source>
</evidence>
<dbReference type="EMBL" id="JANYMP010000028">
    <property type="protein sequence ID" value="MCS7483033.1"/>
    <property type="molecule type" value="Genomic_DNA"/>
</dbReference>
<evidence type="ECO:0000313" key="3">
    <source>
        <dbReference type="EMBL" id="MCS7483033.1"/>
    </source>
</evidence>
<dbReference type="InterPro" id="IPR015889">
    <property type="entry name" value="Intradiol_dOase_core"/>
</dbReference>
<dbReference type="RefSeq" id="WP_259628493.1">
    <property type="nucleotide sequence ID" value="NZ_JANYMP010000028.1"/>
</dbReference>
<evidence type="ECO:0000313" key="4">
    <source>
        <dbReference type="Proteomes" id="UP001141259"/>
    </source>
</evidence>
<dbReference type="PANTHER" id="PTHR34315">
    <property type="match status" value="1"/>
</dbReference>
<dbReference type="AlphaFoldDB" id="A0A9X2VUF6"/>
<sequence>MSVEQPTRRDHLRKRVLSTVLGRIDNRRYPRESGAGHATAASSPGPYYIADPPVRTDVREDREGLPLLLRVRTVDVDTGEPVAGASVEIWHCDAFGTYSGYQAYDPDKFPNMPLMVLRRYRPTDATTFLRGRQVADGDGVVEFRTVVPGWYTPRTLHIHYRAFLDGVDLVTTEFYFPDEFSARVQATPPYDRRGRSPFTNDNDIEIRLAKGSAGSWLDISETADGVVGAITVKVRRAGGRG</sequence>
<dbReference type="InterPro" id="IPR000627">
    <property type="entry name" value="Intradiol_dOase_C"/>
</dbReference>
<dbReference type="SUPFAM" id="SSF49482">
    <property type="entry name" value="Aromatic compound dioxygenase"/>
    <property type="match status" value="1"/>
</dbReference>
<proteinExistence type="predicted"/>
<dbReference type="Gene3D" id="2.60.130.10">
    <property type="entry name" value="Aromatic compound dioxygenase"/>
    <property type="match status" value="1"/>
</dbReference>
<comment type="caution">
    <text evidence="3">The sequence shown here is derived from an EMBL/GenBank/DDBJ whole genome shotgun (WGS) entry which is preliminary data.</text>
</comment>
<evidence type="ECO:0000259" key="2">
    <source>
        <dbReference type="Pfam" id="PF00775"/>
    </source>
</evidence>
<dbReference type="Proteomes" id="UP001141259">
    <property type="component" value="Unassembled WGS sequence"/>
</dbReference>
<name>A0A9X2VUF6_9PSEU</name>
<feature type="region of interest" description="Disordered" evidence="1">
    <location>
        <begin position="27"/>
        <end position="50"/>
    </location>
</feature>
<dbReference type="Pfam" id="PF00775">
    <property type="entry name" value="Dioxygenase_C"/>
    <property type="match status" value="1"/>
</dbReference>
<keyword evidence="4" id="KW-1185">Reference proteome</keyword>